<feature type="binding site" evidence="5">
    <location>
        <position position="403"/>
    </location>
    <ligand>
        <name>[4Fe-4S] cluster</name>
        <dbReference type="ChEBI" id="CHEBI:49883"/>
    </ligand>
</feature>
<feature type="binding site" evidence="5">
    <location>
        <position position="432"/>
    </location>
    <ligand>
        <name>dimethylallyl diphosphate</name>
        <dbReference type="ChEBI" id="CHEBI:57623"/>
    </ligand>
</feature>
<dbReference type="HAMAP" id="MF_00191">
    <property type="entry name" value="IspH"/>
    <property type="match status" value="1"/>
</dbReference>
<feature type="binding site" evidence="5">
    <location>
        <position position="431"/>
    </location>
    <ligand>
        <name>(2E)-4-hydroxy-3-methylbut-2-enyl diphosphate</name>
        <dbReference type="ChEBI" id="CHEBI:128753"/>
    </ligand>
</feature>
<feature type="binding site" evidence="5">
    <location>
        <position position="331"/>
    </location>
    <ligand>
        <name>dimethylallyl diphosphate</name>
        <dbReference type="ChEBI" id="CHEBI:57623"/>
    </ligand>
</feature>
<protein>
    <recommendedName>
        <fullName evidence="5">4-hydroxy-3-methylbut-2-enyl diphosphate reductase</fullName>
        <shortName evidence="5">HMBPP reductase</shortName>
        <ecNumber evidence="5">1.17.7.4</ecNumber>
    </recommendedName>
</protein>
<evidence type="ECO:0000259" key="6">
    <source>
        <dbReference type="Pfam" id="PF01048"/>
    </source>
</evidence>
<feature type="binding site" evidence="5">
    <location>
        <position position="303"/>
    </location>
    <ligand>
        <name>[4Fe-4S] cluster</name>
        <dbReference type="ChEBI" id="CHEBI:49883"/>
    </ligand>
</feature>
<feature type="binding site" evidence="5">
    <location>
        <position position="433"/>
    </location>
    <ligand>
        <name>isopentenyl diphosphate</name>
        <dbReference type="ChEBI" id="CHEBI:128769"/>
    </ligand>
</feature>
<dbReference type="GO" id="GO:0019288">
    <property type="term" value="P:isopentenyl diphosphate biosynthetic process, methylerythritol 4-phosphate pathway"/>
    <property type="evidence" value="ECO:0007669"/>
    <property type="project" value="UniProtKB-UniRule"/>
</dbReference>
<feature type="binding site" evidence="5">
    <location>
        <position position="433"/>
    </location>
    <ligand>
        <name>(2E)-4-hydroxy-3-methylbut-2-enyl diphosphate</name>
        <dbReference type="ChEBI" id="CHEBI:128753"/>
    </ligand>
</feature>
<feature type="binding site" evidence="5">
    <location>
        <position position="281"/>
    </location>
    <ligand>
        <name>(2E)-4-hydroxy-3-methylbut-2-enyl diphosphate</name>
        <dbReference type="ChEBI" id="CHEBI:128753"/>
    </ligand>
</feature>
<dbReference type="GO" id="GO:0050992">
    <property type="term" value="P:dimethylallyl diphosphate biosynthetic process"/>
    <property type="evidence" value="ECO:0007669"/>
    <property type="project" value="UniProtKB-UniRule"/>
</dbReference>
<feature type="binding site" evidence="5">
    <location>
        <position position="431"/>
    </location>
    <ligand>
        <name>dimethylallyl diphosphate</name>
        <dbReference type="ChEBI" id="CHEBI:57623"/>
    </ligand>
</feature>
<dbReference type="UniPathway" id="UPA00056">
    <property type="reaction ID" value="UER00097"/>
</dbReference>
<feature type="binding site" evidence="5">
    <location>
        <position position="432"/>
    </location>
    <ligand>
        <name>isopentenyl diphosphate</name>
        <dbReference type="ChEBI" id="CHEBI:128769"/>
    </ligand>
</feature>
<dbReference type="GO" id="GO:0046872">
    <property type="term" value="F:metal ion binding"/>
    <property type="evidence" value="ECO:0007669"/>
    <property type="project" value="UniProtKB-KW"/>
</dbReference>
<name>A0A1N6XIA5_9ACTN</name>
<dbReference type="EMBL" id="FTNI01000005">
    <property type="protein sequence ID" value="SIR02020.1"/>
    <property type="molecule type" value="Genomic_DNA"/>
</dbReference>
<comment type="pathway">
    <text evidence="5">Isoprenoid biosynthesis; dimethylallyl diphosphate biosynthesis; dimethylallyl diphosphate from (2E)-4-hydroxy-3-methylbutenyl diphosphate: step 1/1.</text>
</comment>
<keyword evidence="2 5" id="KW-0479">Metal-binding</keyword>
<dbReference type="InterPro" id="IPR000845">
    <property type="entry name" value="Nucleoside_phosphorylase_d"/>
</dbReference>
<dbReference type="STRING" id="58117.SAMN05421833_105161"/>
<dbReference type="CDD" id="cd13944">
    <property type="entry name" value="lytB_ispH"/>
    <property type="match status" value="1"/>
</dbReference>
<dbReference type="InterPro" id="IPR035994">
    <property type="entry name" value="Nucleoside_phosphorylase_sf"/>
</dbReference>
<dbReference type="Proteomes" id="UP000186096">
    <property type="component" value="Unassembled WGS sequence"/>
</dbReference>
<evidence type="ECO:0000256" key="3">
    <source>
        <dbReference type="ARBA" id="ARBA00023004"/>
    </source>
</evidence>
<feature type="binding site" evidence="5">
    <location>
        <position position="373"/>
    </location>
    <ligand>
        <name>(2E)-4-hydroxy-3-methylbut-2-enyl diphosphate</name>
        <dbReference type="ChEBI" id="CHEBI:128753"/>
    </ligand>
</feature>
<dbReference type="NCBIfam" id="TIGR00216">
    <property type="entry name" value="ispH_lytB"/>
    <property type="match status" value="1"/>
</dbReference>
<evidence type="ECO:0000256" key="1">
    <source>
        <dbReference type="ARBA" id="ARBA00022485"/>
    </source>
</evidence>
<comment type="similarity">
    <text evidence="5">Belongs to the IspH family.</text>
</comment>
<comment type="pathway">
    <text evidence="5">Isoprenoid biosynthesis; isopentenyl diphosphate biosynthesis via DXP pathway; isopentenyl diphosphate from 1-deoxy-D-xylulose 5-phosphate: step 6/6.</text>
</comment>
<feature type="binding site" evidence="5">
    <location>
        <position position="248"/>
    </location>
    <ligand>
        <name>(2E)-4-hydroxy-3-methylbut-2-enyl diphosphate</name>
        <dbReference type="ChEBI" id="CHEBI:128753"/>
    </ligand>
</feature>
<dbReference type="GO" id="GO:0051745">
    <property type="term" value="F:4-hydroxy-3-methylbut-2-enyl diphosphate reductase activity"/>
    <property type="evidence" value="ECO:0007669"/>
    <property type="project" value="UniProtKB-UniRule"/>
</dbReference>
<feature type="binding site" evidence="5">
    <location>
        <position position="432"/>
    </location>
    <ligand>
        <name>(2E)-4-hydroxy-3-methylbut-2-enyl diphosphate</name>
        <dbReference type="ChEBI" id="CHEBI:128753"/>
    </ligand>
</feature>
<comment type="catalytic activity">
    <reaction evidence="5">
        <text>isopentenyl diphosphate + 2 oxidized [2Fe-2S]-[ferredoxin] + H2O = (2E)-4-hydroxy-3-methylbut-2-enyl diphosphate + 2 reduced [2Fe-2S]-[ferredoxin] + 2 H(+)</text>
        <dbReference type="Rhea" id="RHEA:24488"/>
        <dbReference type="Rhea" id="RHEA-COMP:10000"/>
        <dbReference type="Rhea" id="RHEA-COMP:10001"/>
        <dbReference type="ChEBI" id="CHEBI:15377"/>
        <dbReference type="ChEBI" id="CHEBI:15378"/>
        <dbReference type="ChEBI" id="CHEBI:33737"/>
        <dbReference type="ChEBI" id="CHEBI:33738"/>
        <dbReference type="ChEBI" id="CHEBI:128753"/>
        <dbReference type="ChEBI" id="CHEBI:128769"/>
        <dbReference type="EC" id="1.17.7.4"/>
    </reaction>
</comment>
<comment type="cofactor">
    <cofactor evidence="5">
        <name>[4Fe-4S] cluster</name>
        <dbReference type="ChEBI" id="CHEBI:49883"/>
    </cofactor>
    <text evidence="5">Binds 1 [4Fe-4S] cluster per subunit.</text>
</comment>
<sequence length="520" mass="53999">MTDRVTDPVTDLIVCTALGMEARAVARGLRSRPDFGGDHPRVQVVRMGMGPGRAARAAGLLPPAAALAVTGFGGALHDGLRPGDVLVATEVRSGDRVWPCPSAPLLAGELLRAGLPARTGPLVTSPRVVTGRGRHALAREGAYAVDMESAPLAAAAGTRPFAAVRVIVDTPDAPLLNLATMGGAVAARRTLARIGPVLARWAAATGPRRVLLASPRSFCAGVERAIEIVERALDRFGAPVYVRKQIVHNIHVVRDLERRGAVFVDDLAEVPEGAVTVFSAHGVAPAVREEAGRRGLRVVDATCPLVAKVHTEARRFAARGDLVVLVGHAGHEEVEGVLGEVPGAGVLVEDEAGVAAVVENVPRGRGVAYLTQTTLAADEAGRVAAAIRRRFPDAEGPRGDDICYATTNRQHAVRAVAAEADLVLVVGSANSSNALRLTEVAARSGHDGAPLARLVDGPGDIALDWLRGARTVGLTAGASTPGAMVDAVVAALGGLGPLEVEERRVTEENVEFTLPKEVRP</sequence>
<dbReference type="PANTHER" id="PTHR30426">
    <property type="entry name" value="4-HYDROXY-3-METHYLBUT-2-ENYL DIPHOSPHATE REDUCTASE"/>
    <property type="match status" value="1"/>
</dbReference>
<organism evidence="7 8">
    <name type="scientific">Microbispora rosea</name>
    <dbReference type="NCBI Taxonomy" id="58117"/>
    <lineage>
        <taxon>Bacteria</taxon>
        <taxon>Bacillati</taxon>
        <taxon>Actinomycetota</taxon>
        <taxon>Actinomycetes</taxon>
        <taxon>Streptosporangiales</taxon>
        <taxon>Streptosporangiaceae</taxon>
        <taxon>Microbispora</taxon>
    </lineage>
</organism>
<feature type="domain" description="Nucleoside phosphorylase" evidence="6">
    <location>
        <begin position="41"/>
        <end position="173"/>
    </location>
</feature>
<dbReference type="Gene3D" id="3.40.1010.20">
    <property type="entry name" value="4-hydroxy-3-methylbut-2-enyl diphosphate reductase, catalytic domain"/>
    <property type="match status" value="2"/>
</dbReference>
<keyword evidence="3 5" id="KW-0408">Iron</keyword>
<feature type="binding site" evidence="5">
    <location>
        <position position="248"/>
    </location>
    <ligand>
        <name>isopentenyl diphosphate</name>
        <dbReference type="ChEBI" id="CHEBI:128769"/>
    </ligand>
</feature>
<dbReference type="UniPathway" id="UPA00059">
    <property type="reaction ID" value="UER00105"/>
</dbReference>
<feature type="binding site" evidence="5">
    <location>
        <position position="433"/>
    </location>
    <ligand>
        <name>dimethylallyl diphosphate</name>
        <dbReference type="ChEBI" id="CHEBI:57623"/>
    </ligand>
</feature>
<dbReference type="PANTHER" id="PTHR30426:SF0">
    <property type="entry name" value="4-HYDROXY-3-METHYLBUT-2-ENYL DIPHOSPHATE REDUCTASE"/>
    <property type="match status" value="1"/>
</dbReference>
<feature type="binding site" evidence="5">
    <location>
        <position position="219"/>
    </location>
    <ligand>
        <name>[4Fe-4S] cluster</name>
        <dbReference type="ChEBI" id="CHEBI:49883"/>
    </ligand>
</feature>
<feature type="binding site" evidence="5">
    <location>
        <position position="331"/>
    </location>
    <ligand>
        <name>isopentenyl diphosphate</name>
        <dbReference type="ChEBI" id="CHEBI:128769"/>
    </ligand>
</feature>
<keyword evidence="5" id="KW-0560">Oxidoreductase</keyword>
<keyword evidence="1 5" id="KW-0004">4Fe-4S</keyword>
<evidence type="ECO:0000256" key="4">
    <source>
        <dbReference type="ARBA" id="ARBA00023014"/>
    </source>
</evidence>
<comment type="function">
    <text evidence="5">Catalyzes the conversion of 1-hydroxy-2-methyl-2-(E)-butenyl 4-diphosphate (HMBPP) into a mixture of isopentenyl diphosphate (IPP) and dimethylallyl diphosphate (DMAPP). Acts in the terminal step of the DOXP/MEP pathway for isoprenoid precursor biosynthesis.</text>
</comment>
<dbReference type="Gene3D" id="3.40.50.11270">
    <property type="match status" value="1"/>
</dbReference>
<comment type="catalytic activity">
    <reaction evidence="5">
        <text>dimethylallyl diphosphate + 2 oxidized [2Fe-2S]-[ferredoxin] + H2O = (2E)-4-hydroxy-3-methylbut-2-enyl diphosphate + 2 reduced [2Fe-2S]-[ferredoxin] + 2 H(+)</text>
        <dbReference type="Rhea" id="RHEA:24825"/>
        <dbReference type="Rhea" id="RHEA-COMP:10000"/>
        <dbReference type="Rhea" id="RHEA-COMP:10001"/>
        <dbReference type="ChEBI" id="CHEBI:15377"/>
        <dbReference type="ChEBI" id="CHEBI:15378"/>
        <dbReference type="ChEBI" id="CHEBI:33737"/>
        <dbReference type="ChEBI" id="CHEBI:33738"/>
        <dbReference type="ChEBI" id="CHEBI:57623"/>
        <dbReference type="ChEBI" id="CHEBI:128753"/>
        <dbReference type="EC" id="1.17.7.4"/>
    </reaction>
</comment>
<dbReference type="GO" id="GO:0009116">
    <property type="term" value="P:nucleoside metabolic process"/>
    <property type="evidence" value="ECO:0007669"/>
    <property type="project" value="InterPro"/>
</dbReference>
<dbReference type="InterPro" id="IPR003451">
    <property type="entry name" value="LytB/IspH"/>
</dbReference>
<keyword evidence="5" id="KW-0414">Isoprene biosynthesis</keyword>
<dbReference type="AlphaFoldDB" id="A0A1N6XIA5"/>
<dbReference type="Pfam" id="PF01048">
    <property type="entry name" value="PNP_UDP_1"/>
    <property type="match status" value="1"/>
</dbReference>
<reference evidence="8" key="1">
    <citation type="submission" date="2017-01" db="EMBL/GenBank/DDBJ databases">
        <authorList>
            <person name="Varghese N."/>
            <person name="Submissions S."/>
        </authorList>
    </citation>
    <scope>NUCLEOTIDE SEQUENCE [LARGE SCALE GENOMIC DNA]</scope>
    <source>
        <strain evidence="8">ATCC 12950</strain>
    </source>
</reference>
<feature type="binding site" evidence="5">
    <location>
        <position position="431"/>
    </location>
    <ligand>
        <name>isopentenyl diphosphate</name>
        <dbReference type="ChEBI" id="CHEBI:128769"/>
    </ligand>
</feature>
<evidence type="ECO:0000256" key="2">
    <source>
        <dbReference type="ARBA" id="ARBA00022723"/>
    </source>
</evidence>
<proteinExistence type="inferred from homology"/>
<feature type="binding site" evidence="5">
    <location>
        <position position="331"/>
    </location>
    <ligand>
        <name>(2E)-4-hydroxy-3-methylbut-2-enyl diphosphate</name>
        <dbReference type="ChEBI" id="CHEBI:128753"/>
    </ligand>
</feature>
<feature type="binding site" evidence="5">
    <location>
        <position position="479"/>
    </location>
    <ligand>
        <name>(2E)-4-hydroxy-3-methylbut-2-enyl diphosphate</name>
        <dbReference type="ChEBI" id="CHEBI:128753"/>
    </ligand>
</feature>
<feature type="active site" description="Proton donor" evidence="5">
    <location>
        <position position="333"/>
    </location>
</feature>
<evidence type="ECO:0000313" key="7">
    <source>
        <dbReference type="EMBL" id="SIR02020.1"/>
    </source>
</evidence>
<evidence type="ECO:0000313" key="8">
    <source>
        <dbReference type="Proteomes" id="UP000186096"/>
    </source>
</evidence>
<feature type="binding site" evidence="5">
    <location>
        <position position="479"/>
    </location>
    <ligand>
        <name>dimethylallyl diphosphate</name>
        <dbReference type="ChEBI" id="CHEBI:57623"/>
    </ligand>
</feature>
<feature type="binding site" evidence="5">
    <location>
        <position position="281"/>
    </location>
    <ligand>
        <name>dimethylallyl diphosphate</name>
        <dbReference type="ChEBI" id="CHEBI:57623"/>
    </ligand>
</feature>
<dbReference type="OrthoDB" id="9804068at2"/>
<dbReference type="SUPFAM" id="SSF53167">
    <property type="entry name" value="Purine and uridine phosphorylases"/>
    <property type="match status" value="1"/>
</dbReference>
<feature type="binding site" evidence="5">
    <location>
        <position position="479"/>
    </location>
    <ligand>
        <name>isopentenyl diphosphate</name>
        <dbReference type="ChEBI" id="CHEBI:128769"/>
    </ligand>
</feature>
<accession>A0A1N6XIA5</accession>
<dbReference type="Gene3D" id="3.40.50.1580">
    <property type="entry name" value="Nucleoside phosphorylase domain"/>
    <property type="match status" value="1"/>
</dbReference>
<feature type="binding site" evidence="5">
    <location>
        <position position="248"/>
    </location>
    <ligand>
        <name>dimethylallyl diphosphate</name>
        <dbReference type="ChEBI" id="CHEBI:57623"/>
    </ligand>
</feature>
<dbReference type="GO" id="GO:0016114">
    <property type="term" value="P:terpenoid biosynthetic process"/>
    <property type="evidence" value="ECO:0007669"/>
    <property type="project" value="UniProtKB-UniRule"/>
</dbReference>
<keyword evidence="4 5" id="KW-0411">Iron-sulfur</keyword>
<dbReference type="EC" id="1.17.7.4" evidence="5"/>
<dbReference type="GO" id="GO:0051539">
    <property type="term" value="F:4 iron, 4 sulfur cluster binding"/>
    <property type="evidence" value="ECO:0007669"/>
    <property type="project" value="UniProtKB-UniRule"/>
</dbReference>
<gene>
    <name evidence="5" type="primary">ispH</name>
    <name evidence="7" type="ORF">SAMN05421833_105161</name>
</gene>
<keyword evidence="8" id="KW-1185">Reference proteome</keyword>
<dbReference type="Pfam" id="PF02401">
    <property type="entry name" value="LYTB"/>
    <property type="match status" value="1"/>
</dbReference>
<dbReference type="RefSeq" id="WP_076434187.1">
    <property type="nucleotide sequence ID" value="NZ_FTNI01000005.1"/>
</dbReference>
<feature type="binding site" evidence="5">
    <location>
        <position position="281"/>
    </location>
    <ligand>
        <name>isopentenyl diphosphate</name>
        <dbReference type="ChEBI" id="CHEBI:128769"/>
    </ligand>
</feature>
<evidence type="ECO:0000256" key="5">
    <source>
        <dbReference type="HAMAP-Rule" id="MF_00191"/>
    </source>
</evidence>